<dbReference type="GO" id="GO:0016758">
    <property type="term" value="F:hexosyltransferase activity"/>
    <property type="evidence" value="ECO:0007669"/>
    <property type="project" value="UniProtKB-ARBA"/>
</dbReference>
<keyword evidence="5" id="KW-1185">Reference proteome</keyword>
<feature type="chain" id="PRO_5040787810" description="Erythromycin biosynthesis protein CIII-like C-terminal domain-containing protein" evidence="2">
    <location>
        <begin position="24"/>
        <end position="522"/>
    </location>
</feature>
<reference evidence="4" key="1">
    <citation type="submission" date="2022-07" db="EMBL/GenBank/DDBJ databases">
        <title>Genome Sequence of Xylaria arbuscula.</title>
        <authorList>
            <person name="Buettner E."/>
        </authorList>
    </citation>
    <scope>NUCLEOTIDE SEQUENCE</scope>
    <source>
        <strain evidence="4">VT107</strain>
    </source>
</reference>
<dbReference type="SUPFAM" id="SSF53756">
    <property type="entry name" value="UDP-Glycosyltransferase/glycogen phosphorylase"/>
    <property type="match status" value="1"/>
</dbReference>
<dbReference type="EMBL" id="JANPWZ010000177">
    <property type="protein sequence ID" value="KAJ3578718.1"/>
    <property type="molecule type" value="Genomic_DNA"/>
</dbReference>
<evidence type="ECO:0000256" key="1">
    <source>
        <dbReference type="ARBA" id="ARBA00022679"/>
    </source>
</evidence>
<keyword evidence="1" id="KW-0808">Transferase</keyword>
<dbReference type="Proteomes" id="UP001148614">
    <property type="component" value="Unassembled WGS sequence"/>
</dbReference>
<gene>
    <name evidence="4" type="ORF">NPX13_g1845</name>
</gene>
<dbReference type="PANTHER" id="PTHR48050:SF13">
    <property type="entry name" value="STEROL 3-BETA-GLUCOSYLTRANSFERASE UGT80A2"/>
    <property type="match status" value="1"/>
</dbReference>
<dbReference type="Pfam" id="PF06722">
    <property type="entry name" value="EryCIII-like_C"/>
    <property type="match status" value="1"/>
</dbReference>
<evidence type="ECO:0000313" key="4">
    <source>
        <dbReference type="EMBL" id="KAJ3578718.1"/>
    </source>
</evidence>
<protein>
    <recommendedName>
        <fullName evidence="3">Erythromycin biosynthesis protein CIII-like C-terminal domain-containing protein</fullName>
    </recommendedName>
</protein>
<dbReference type="InterPro" id="IPR050426">
    <property type="entry name" value="Glycosyltransferase_28"/>
</dbReference>
<dbReference type="AlphaFoldDB" id="A0A9W8NKC2"/>
<dbReference type="Gene3D" id="3.40.50.2000">
    <property type="entry name" value="Glycogen Phosphorylase B"/>
    <property type="match status" value="1"/>
</dbReference>
<comment type="caution">
    <text evidence="4">The sequence shown here is derived from an EMBL/GenBank/DDBJ whole genome shotgun (WGS) entry which is preliminary data.</text>
</comment>
<name>A0A9W8NKC2_9PEZI</name>
<organism evidence="4 5">
    <name type="scientific">Xylaria arbuscula</name>
    <dbReference type="NCBI Taxonomy" id="114810"/>
    <lineage>
        <taxon>Eukaryota</taxon>
        <taxon>Fungi</taxon>
        <taxon>Dikarya</taxon>
        <taxon>Ascomycota</taxon>
        <taxon>Pezizomycotina</taxon>
        <taxon>Sordariomycetes</taxon>
        <taxon>Xylariomycetidae</taxon>
        <taxon>Xylariales</taxon>
        <taxon>Xylariaceae</taxon>
        <taxon>Xylaria</taxon>
    </lineage>
</organism>
<keyword evidence="2" id="KW-0732">Signal</keyword>
<accession>A0A9W8NKC2</accession>
<sequence>MGRLYQIATVFTALVALTAVFLASRSNIPSEISFSPVQGRNGTALFFINTEYGLSNVHLATVSGLLEKYPCTEIHVASFPRTAKKLERLSSLSRRKSPETQVIQFHELPGPEYLKAVADRLGGREDSVQYLLHRPGMRGMKSVIEQVQVAISPWETKDHIRMFEKAGEIIRTVDPSVVVLDTTLRPPMQATWKSNRLYAYISPNALVDGWAVEQPYMSFLWKYPRMGSDFSVPIPWWKIPENIYVTAGFMYASLIRLNYRATLKQLNAYGIGNHTMIPRRDTPWISQYMPGASAPLDVIPPSITCAGPIVLDGVPAMDQDPELTTWVSRAPTVLINLGSLFTYPEDRAKTMALAVRSMLIETDVQVLWKMAKEGTYPDDYLGLLKDDIEQGRLRVTEWLGANPVSLLETGHIIASIHHGGANCYNEAIAAGVPQVIMPMWLDLYNYAQLVEDIGVGVYATRGTAPDWTLDGLRDSFLKVVDGGEDSIRMREKAKELGKLAQEEPGRLIAAKEVARLARSACA</sequence>
<dbReference type="GO" id="GO:0008194">
    <property type="term" value="F:UDP-glycosyltransferase activity"/>
    <property type="evidence" value="ECO:0007669"/>
    <property type="project" value="InterPro"/>
</dbReference>
<evidence type="ECO:0000256" key="2">
    <source>
        <dbReference type="SAM" id="SignalP"/>
    </source>
</evidence>
<proteinExistence type="predicted"/>
<dbReference type="VEuPathDB" id="FungiDB:F4678DRAFT_128756"/>
<dbReference type="PANTHER" id="PTHR48050">
    <property type="entry name" value="STEROL 3-BETA-GLUCOSYLTRANSFERASE"/>
    <property type="match status" value="1"/>
</dbReference>
<feature type="signal peptide" evidence="2">
    <location>
        <begin position="1"/>
        <end position="23"/>
    </location>
</feature>
<dbReference type="InterPro" id="IPR010610">
    <property type="entry name" value="EryCIII-like_C"/>
</dbReference>
<evidence type="ECO:0000313" key="5">
    <source>
        <dbReference type="Proteomes" id="UP001148614"/>
    </source>
</evidence>
<evidence type="ECO:0000259" key="3">
    <source>
        <dbReference type="Pfam" id="PF06722"/>
    </source>
</evidence>
<dbReference type="InterPro" id="IPR002213">
    <property type="entry name" value="UDP_glucos_trans"/>
</dbReference>
<feature type="domain" description="Erythromycin biosynthesis protein CIII-like C-terminal" evidence="3">
    <location>
        <begin position="406"/>
        <end position="484"/>
    </location>
</feature>
<dbReference type="CDD" id="cd03784">
    <property type="entry name" value="GT1_Gtf-like"/>
    <property type="match status" value="1"/>
</dbReference>